<protein>
    <recommendedName>
        <fullName evidence="3">STAS domain-containing protein</fullName>
    </recommendedName>
</protein>
<dbReference type="Proteomes" id="UP000719942">
    <property type="component" value="Unassembled WGS sequence"/>
</dbReference>
<reference evidence="1 2" key="1">
    <citation type="submission" date="2021-03" db="EMBL/GenBank/DDBJ databases">
        <title>Caproiciproducens sp. nov. isolated from feces of cow.</title>
        <authorList>
            <person name="Choi J.-Y."/>
        </authorList>
    </citation>
    <scope>NUCLEOTIDE SEQUENCE [LARGE SCALE GENOMIC DNA]</scope>
    <source>
        <strain evidence="1 2">AGMB10547</strain>
    </source>
</reference>
<organism evidence="1 2">
    <name type="scientific">Caproiciproducens faecalis</name>
    <dbReference type="NCBI Taxonomy" id="2820301"/>
    <lineage>
        <taxon>Bacteria</taxon>
        <taxon>Bacillati</taxon>
        <taxon>Bacillota</taxon>
        <taxon>Clostridia</taxon>
        <taxon>Eubacteriales</taxon>
        <taxon>Acutalibacteraceae</taxon>
        <taxon>Caproiciproducens</taxon>
    </lineage>
</organism>
<name>A0ABS7DR98_9FIRM</name>
<comment type="caution">
    <text evidence="1">The sequence shown here is derived from an EMBL/GenBank/DDBJ whole genome shotgun (WGS) entry which is preliminary data.</text>
</comment>
<evidence type="ECO:0000313" key="1">
    <source>
        <dbReference type="EMBL" id="MBW7573820.1"/>
    </source>
</evidence>
<proteinExistence type="predicted"/>
<accession>A0ABS7DR98</accession>
<evidence type="ECO:0008006" key="3">
    <source>
        <dbReference type="Google" id="ProtNLM"/>
    </source>
</evidence>
<keyword evidence="2" id="KW-1185">Reference proteome</keyword>
<gene>
    <name evidence="1" type="ORF">J5W02_13475</name>
</gene>
<dbReference type="EMBL" id="JAGFNZ010000006">
    <property type="protein sequence ID" value="MBW7573820.1"/>
    <property type="molecule type" value="Genomic_DNA"/>
</dbReference>
<sequence>MGNYKITTGSQTIDIIVEGLFTSNDAQAYLKDFNKAVSGIVPSNFKLVLDCTKLSVSPVEMQQMLKGCLELYKELNFKSVILKSGSNAVLKMQMQRLSSSVGLNSVIE</sequence>
<evidence type="ECO:0000313" key="2">
    <source>
        <dbReference type="Proteomes" id="UP000719942"/>
    </source>
</evidence>
<dbReference type="RefSeq" id="WP_219966231.1">
    <property type="nucleotide sequence ID" value="NZ_JAGFNZ010000006.1"/>
</dbReference>